<dbReference type="Proteomes" id="UP001611548">
    <property type="component" value="Unassembled WGS sequence"/>
</dbReference>
<organism evidence="9 10">
    <name type="scientific">Streptomyces pathocidini</name>
    <dbReference type="NCBI Taxonomy" id="1650571"/>
    <lineage>
        <taxon>Bacteria</taxon>
        <taxon>Bacillati</taxon>
        <taxon>Actinomycetota</taxon>
        <taxon>Actinomycetes</taxon>
        <taxon>Kitasatosporales</taxon>
        <taxon>Streptomycetaceae</taxon>
        <taxon>Streptomyces</taxon>
    </lineage>
</organism>
<dbReference type="Pfam" id="PF04024">
    <property type="entry name" value="PspC"/>
    <property type="match status" value="1"/>
</dbReference>
<dbReference type="InterPro" id="IPR007168">
    <property type="entry name" value="Phageshock_PspC_N"/>
</dbReference>
<evidence type="ECO:0000256" key="6">
    <source>
        <dbReference type="SAM" id="MobiDB-lite"/>
    </source>
</evidence>
<dbReference type="InterPro" id="IPR052027">
    <property type="entry name" value="PspC"/>
</dbReference>
<dbReference type="PANTHER" id="PTHR33885:SF3">
    <property type="entry name" value="PHAGE SHOCK PROTEIN C"/>
    <property type="match status" value="1"/>
</dbReference>
<evidence type="ECO:0000256" key="3">
    <source>
        <dbReference type="ARBA" id="ARBA00022692"/>
    </source>
</evidence>
<keyword evidence="5 7" id="KW-0472">Membrane</keyword>
<gene>
    <name evidence="9" type="ORF">ACH429_21900</name>
</gene>
<comment type="subcellular location">
    <subcellularLocation>
        <location evidence="1">Cell membrane</location>
        <topology evidence="1">Single-pass membrane protein</topology>
    </subcellularLocation>
</comment>
<feature type="transmembrane region" description="Helical" evidence="7">
    <location>
        <begin position="326"/>
        <end position="344"/>
    </location>
</feature>
<feature type="region of interest" description="Disordered" evidence="6">
    <location>
        <begin position="1"/>
        <end position="46"/>
    </location>
</feature>
<feature type="compositionally biased region" description="Low complexity" evidence="6">
    <location>
        <begin position="169"/>
        <end position="182"/>
    </location>
</feature>
<name>A0ABW7UZ75_9ACTN</name>
<dbReference type="RefSeq" id="WP_398719242.1">
    <property type="nucleotide sequence ID" value="NZ_JBIRWE010000011.1"/>
</dbReference>
<keyword evidence="4 7" id="KW-1133">Transmembrane helix</keyword>
<feature type="region of interest" description="Disordered" evidence="6">
    <location>
        <begin position="162"/>
        <end position="264"/>
    </location>
</feature>
<feature type="domain" description="Phage shock protein PspC N-terminal" evidence="8">
    <location>
        <begin position="43"/>
        <end position="98"/>
    </location>
</feature>
<evidence type="ECO:0000256" key="1">
    <source>
        <dbReference type="ARBA" id="ARBA00004162"/>
    </source>
</evidence>
<evidence type="ECO:0000256" key="5">
    <source>
        <dbReference type="ARBA" id="ARBA00023136"/>
    </source>
</evidence>
<feature type="compositionally biased region" description="Basic and acidic residues" evidence="6">
    <location>
        <begin position="19"/>
        <end position="28"/>
    </location>
</feature>
<comment type="caution">
    <text evidence="9">The sequence shown here is derived from an EMBL/GenBank/DDBJ whole genome shotgun (WGS) entry which is preliminary data.</text>
</comment>
<feature type="transmembrane region" description="Helical" evidence="7">
    <location>
        <begin position="116"/>
        <end position="133"/>
    </location>
</feature>
<evidence type="ECO:0000256" key="7">
    <source>
        <dbReference type="SAM" id="Phobius"/>
    </source>
</evidence>
<keyword evidence="3 7" id="KW-0812">Transmembrane</keyword>
<accession>A0ABW7UZ75</accession>
<protein>
    <submittedName>
        <fullName evidence="9">PspC domain-containing protein</fullName>
    </submittedName>
</protein>
<keyword evidence="10" id="KW-1185">Reference proteome</keyword>
<evidence type="ECO:0000256" key="2">
    <source>
        <dbReference type="ARBA" id="ARBA00022475"/>
    </source>
</evidence>
<sequence>MTDQQTAPGDPGPGSGRGSDGDSGRGSDRGSGVPAAGPPPLRGLRRSRGHKMISGVCGGLGRHYDLDPVIFRVVFAVLGLAGGVGLIAYGFAWLLIPLDGEDENEGKRLLSGRVEGQALTALLFALVGCGLLLSTVQNPAVLFFSVAVAGALAGSAHWSQRRRAEQESAADTAGETGADGAKSGAGKGTSSGSAAAPVGVPPETQAPPAPGGPSWWRDPLTKDEPGGTGYLWGPAEAALPPTAQSNGAAAPAADRPGTEAPTARRRPAWIGGWTFLAAVAACAAGVLATWDSRPLGTSLQTGLACALAVFGLGLAISALYGRFGGGTFILALLTAGLLVCAAALPKSVSSDWVRTDWKPASATAVRPDYGLGSGIGTLDLSGVKLGADQTVSTRASVGAGQLKVVVPADAAVNLDVEVGLGDLRLPGDRPGDVDVTPGIRERITLRPAGGDAPRGTLDLELETGVGQVEVTRAAP</sequence>
<dbReference type="EMBL" id="JBIRWE010000011">
    <property type="protein sequence ID" value="MFI1966732.1"/>
    <property type="molecule type" value="Genomic_DNA"/>
</dbReference>
<feature type="transmembrane region" description="Helical" evidence="7">
    <location>
        <begin position="140"/>
        <end position="158"/>
    </location>
</feature>
<reference evidence="9 10" key="1">
    <citation type="submission" date="2024-10" db="EMBL/GenBank/DDBJ databases">
        <title>The Natural Products Discovery Center: Release of the First 8490 Sequenced Strains for Exploring Actinobacteria Biosynthetic Diversity.</title>
        <authorList>
            <person name="Kalkreuter E."/>
            <person name="Kautsar S.A."/>
            <person name="Yang D."/>
            <person name="Bader C.D."/>
            <person name="Teijaro C.N."/>
            <person name="Fluegel L."/>
            <person name="Davis C.M."/>
            <person name="Simpson J.R."/>
            <person name="Lauterbach L."/>
            <person name="Steele A.D."/>
            <person name="Gui C."/>
            <person name="Meng S."/>
            <person name="Li G."/>
            <person name="Viehrig K."/>
            <person name="Ye F."/>
            <person name="Su P."/>
            <person name="Kiefer A.F."/>
            <person name="Nichols A."/>
            <person name="Cepeda A.J."/>
            <person name="Yan W."/>
            <person name="Fan B."/>
            <person name="Jiang Y."/>
            <person name="Adhikari A."/>
            <person name="Zheng C.-J."/>
            <person name="Schuster L."/>
            <person name="Cowan T.M."/>
            <person name="Smanski M.J."/>
            <person name="Chevrette M.G."/>
            <person name="De Carvalho L.P.S."/>
            <person name="Shen B."/>
        </authorList>
    </citation>
    <scope>NUCLEOTIDE SEQUENCE [LARGE SCALE GENOMIC DNA]</scope>
    <source>
        <strain evidence="9 10">NPDC020327</strain>
    </source>
</reference>
<evidence type="ECO:0000313" key="10">
    <source>
        <dbReference type="Proteomes" id="UP001611548"/>
    </source>
</evidence>
<feature type="transmembrane region" description="Helical" evidence="7">
    <location>
        <begin position="302"/>
        <end position="320"/>
    </location>
</feature>
<feature type="transmembrane region" description="Helical" evidence="7">
    <location>
        <begin position="268"/>
        <end position="290"/>
    </location>
</feature>
<keyword evidence="2" id="KW-1003">Cell membrane</keyword>
<feature type="transmembrane region" description="Helical" evidence="7">
    <location>
        <begin position="69"/>
        <end position="96"/>
    </location>
</feature>
<dbReference type="PANTHER" id="PTHR33885">
    <property type="entry name" value="PHAGE SHOCK PROTEIN C"/>
    <property type="match status" value="1"/>
</dbReference>
<evidence type="ECO:0000256" key="4">
    <source>
        <dbReference type="ARBA" id="ARBA00022989"/>
    </source>
</evidence>
<evidence type="ECO:0000259" key="8">
    <source>
        <dbReference type="Pfam" id="PF04024"/>
    </source>
</evidence>
<proteinExistence type="predicted"/>
<evidence type="ECO:0000313" key="9">
    <source>
        <dbReference type="EMBL" id="MFI1966732.1"/>
    </source>
</evidence>